<dbReference type="Pfam" id="PF13202">
    <property type="entry name" value="EF-hand_5"/>
    <property type="match status" value="1"/>
</dbReference>
<feature type="domain" description="EF-hand" evidence="1">
    <location>
        <begin position="348"/>
        <end position="383"/>
    </location>
</feature>
<dbReference type="InterPro" id="IPR052591">
    <property type="entry name" value="CML21-like"/>
</dbReference>
<name>A0A8S1M769_PARPR</name>
<reference evidence="2" key="1">
    <citation type="submission" date="2021-01" db="EMBL/GenBank/DDBJ databases">
        <authorList>
            <consortium name="Genoscope - CEA"/>
            <person name="William W."/>
        </authorList>
    </citation>
    <scope>NUCLEOTIDE SEQUENCE</scope>
</reference>
<feature type="domain" description="EF-hand" evidence="1">
    <location>
        <begin position="96"/>
        <end position="131"/>
    </location>
</feature>
<gene>
    <name evidence="2" type="ORF">PPRIM_AZ9-3.1.T0560153</name>
</gene>
<dbReference type="PROSITE" id="PS50222">
    <property type="entry name" value="EF_HAND_2"/>
    <property type="match status" value="2"/>
</dbReference>
<keyword evidence="3" id="KW-1185">Reference proteome</keyword>
<dbReference type="PANTHER" id="PTHR23064">
    <property type="entry name" value="TROPONIN"/>
    <property type="match status" value="1"/>
</dbReference>
<accession>A0A8S1M769</accession>
<dbReference type="OMA" id="KYLCVNE"/>
<dbReference type="InterPro" id="IPR002048">
    <property type="entry name" value="EF_hand_dom"/>
</dbReference>
<dbReference type="Proteomes" id="UP000688137">
    <property type="component" value="Unassembled WGS sequence"/>
</dbReference>
<sequence>MGNYFKTKPKDKLDREMIEFLKSRKLQHINEAIDVVNTKFPNSKYLEYSDYCDVFNPILEIWTQHVYQLLSSNSSLEGSNDIYESLAVLTIFSDEEQELKLQFIFQLFDTDKSGEIEKDELVVALERCICGLCKLVHLPAPSIKDIDFYAERLFLELDRDYSYTISFNEFKLWIIGNFELQDFLLKYALIQTYENASRRYKEKRILYENFFINAVGNDRCELCELESIKQLFLTEFNNQQQEILDLLFKTLQDSSNAYLEQKNDGWICKQAYLDVMNAWAAFDASDINYDNEVSMSELKYLIYAYEGDKPDYYRLQTEMEILDMDQSGRITRDEWIKYLCVNEKGKYVFRGTLQHQFNEYDKDHKGMLSIKDIKDLLNNSMKDLKVSFKKLNSTQNFEEMVDDLINDIVQQLQDGNQDQQSNQNQLLFLTWNEFKSFMEKATLKQDQLRQFLAKL</sequence>
<dbReference type="AlphaFoldDB" id="A0A8S1M769"/>
<dbReference type="PROSITE" id="PS00018">
    <property type="entry name" value="EF_HAND_1"/>
    <property type="match status" value="2"/>
</dbReference>
<organism evidence="2 3">
    <name type="scientific">Paramecium primaurelia</name>
    <dbReference type="NCBI Taxonomy" id="5886"/>
    <lineage>
        <taxon>Eukaryota</taxon>
        <taxon>Sar</taxon>
        <taxon>Alveolata</taxon>
        <taxon>Ciliophora</taxon>
        <taxon>Intramacronucleata</taxon>
        <taxon>Oligohymenophorea</taxon>
        <taxon>Peniculida</taxon>
        <taxon>Parameciidae</taxon>
        <taxon>Paramecium</taxon>
    </lineage>
</organism>
<proteinExistence type="predicted"/>
<dbReference type="Pfam" id="PF00036">
    <property type="entry name" value="EF-hand_1"/>
    <property type="match status" value="1"/>
</dbReference>
<comment type="caution">
    <text evidence="2">The sequence shown here is derived from an EMBL/GenBank/DDBJ whole genome shotgun (WGS) entry which is preliminary data.</text>
</comment>
<dbReference type="EMBL" id="CAJJDM010000057">
    <property type="protein sequence ID" value="CAD8076478.1"/>
    <property type="molecule type" value="Genomic_DNA"/>
</dbReference>
<evidence type="ECO:0000313" key="3">
    <source>
        <dbReference type="Proteomes" id="UP000688137"/>
    </source>
</evidence>
<dbReference type="CDD" id="cd00051">
    <property type="entry name" value="EFh"/>
    <property type="match status" value="1"/>
</dbReference>
<dbReference type="SMART" id="SM00054">
    <property type="entry name" value="EFh"/>
    <property type="match status" value="4"/>
</dbReference>
<evidence type="ECO:0000313" key="2">
    <source>
        <dbReference type="EMBL" id="CAD8076478.1"/>
    </source>
</evidence>
<protein>
    <recommendedName>
        <fullName evidence="1">EF-hand domain-containing protein</fullName>
    </recommendedName>
</protein>
<evidence type="ECO:0000259" key="1">
    <source>
        <dbReference type="PROSITE" id="PS50222"/>
    </source>
</evidence>
<dbReference type="GO" id="GO:0005509">
    <property type="term" value="F:calcium ion binding"/>
    <property type="evidence" value="ECO:0007669"/>
    <property type="project" value="InterPro"/>
</dbReference>
<dbReference type="InterPro" id="IPR018247">
    <property type="entry name" value="EF_Hand_1_Ca_BS"/>
</dbReference>